<evidence type="ECO:0000313" key="4">
    <source>
        <dbReference type="Proteomes" id="UP000005289"/>
    </source>
</evidence>
<dbReference type="Proteomes" id="UP000005289">
    <property type="component" value="Chromosome"/>
</dbReference>
<dbReference type="InterPro" id="IPR023393">
    <property type="entry name" value="START-like_dom_sf"/>
</dbReference>
<keyword evidence="4" id="KW-1185">Reference proteome</keyword>
<name>W0DM68_9GAMM</name>
<dbReference type="OrthoDB" id="9786557at2"/>
<feature type="domain" description="Activator of Hsp90 ATPase homologue 1/2-like C-terminal" evidence="2">
    <location>
        <begin position="17"/>
        <end position="146"/>
    </location>
</feature>
<proteinExistence type="inferred from homology"/>
<dbReference type="Pfam" id="PF08327">
    <property type="entry name" value="AHSA1"/>
    <property type="match status" value="1"/>
</dbReference>
<dbReference type="RefSeq" id="WP_006746754.1">
    <property type="nucleotide sequence ID" value="NZ_CP007029.1"/>
</dbReference>
<reference evidence="3 4" key="1">
    <citation type="submission" date="2013-12" db="EMBL/GenBank/DDBJ databases">
        <authorList>
            <consortium name="DOE Joint Genome Institute"/>
            <person name="Muyzer G."/>
            <person name="Huntemann M."/>
            <person name="Han J."/>
            <person name="Chen A."/>
            <person name="Kyrpides N."/>
            <person name="Mavromatis K."/>
            <person name="Markowitz V."/>
            <person name="Palaniappan K."/>
            <person name="Ivanova N."/>
            <person name="Schaumberg A."/>
            <person name="Pati A."/>
            <person name="Liolios K."/>
            <person name="Nordberg H.P."/>
            <person name="Cantor M.N."/>
            <person name="Hua S.X."/>
            <person name="Woyke T."/>
        </authorList>
    </citation>
    <scope>NUCLEOTIDE SEQUENCE [LARGE SCALE GENOMIC DNA]</scope>
    <source>
        <strain evidence="3 4">ARh 1</strain>
    </source>
</reference>
<dbReference type="Gene3D" id="3.30.530.20">
    <property type="match status" value="1"/>
</dbReference>
<dbReference type="CDD" id="cd08895">
    <property type="entry name" value="SRPBCC_CalC_Aha1-like_2"/>
    <property type="match status" value="1"/>
</dbReference>
<dbReference type="InterPro" id="IPR013538">
    <property type="entry name" value="ASHA1/2-like_C"/>
</dbReference>
<dbReference type="EMBL" id="CP007029">
    <property type="protein sequence ID" value="AHE99659.1"/>
    <property type="molecule type" value="Genomic_DNA"/>
</dbReference>
<organism evidence="3 4">
    <name type="scientific">Thioalkalivibrio paradoxus ARh 1</name>
    <dbReference type="NCBI Taxonomy" id="713585"/>
    <lineage>
        <taxon>Bacteria</taxon>
        <taxon>Pseudomonadati</taxon>
        <taxon>Pseudomonadota</taxon>
        <taxon>Gammaproteobacteria</taxon>
        <taxon>Chromatiales</taxon>
        <taxon>Ectothiorhodospiraceae</taxon>
        <taxon>Thioalkalivibrio</taxon>
    </lineage>
</organism>
<protein>
    <submittedName>
        <fullName evidence="3">Activator of HSP90 ATPase</fullName>
    </submittedName>
</protein>
<dbReference type="KEGG" id="tti:THITH_16685"/>
<evidence type="ECO:0000313" key="3">
    <source>
        <dbReference type="EMBL" id="AHE99659.1"/>
    </source>
</evidence>
<evidence type="ECO:0000256" key="1">
    <source>
        <dbReference type="ARBA" id="ARBA00006817"/>
    </source>
</evidence>
<gene>
    <name evidence="3" type="ORF">THITH_16685</name>
</gene>
<dbReference type="STRING" id="713585.THITH_16685"/>
<dbReference type="HOGENOM" id="CLU_108923_8_0_6"/>
<dbReference type="AlphaFoldDB" id="W0DM68"/>
<comment type="similarity">
    <text evidence="1">Belongs to the AHA1 family.</text>
</comment>
<dbReference type="SUPFAM" id="SSF55961">
    <property type="entry name" value="Bet v1-like"/>
    <property type="match status" value="1"/>
</dbReference>
<accession>W0DM68</accession>
<sequence>MSTETTDRSVRLHRILRAPPERVYRAFLEPEAIAKWNAPHGFTARVHEVDARVGGGYRMSFINFATGTRHDFGGEYRELVPGRRIVVSDRFDDPALGGEITLTVTLEPVSCGTALHILQEGLPDVIPLDLCTLGWQESLTLLAYLVEPEIPDGG</sequence>
<evidence type="ECO:0000259" key="2">
    <source>
        <dbReference type="Pfam" id="PF08327"/>
    </source>
</evidence>